<evidence type="ECO:0000259" key="15">
    <source>
        <dbReference type="Pfam" id="PF00675"/>
    </source>
</evidence>
<dbReference type="Pfam" id="PF05193">
    <property type="entry name" value="Peptidase_M16_C"/>
    <property type="match status" value="1"/>
</dbReference>
<protein>
    <recommendedName>
        <fullName evidence="5">Protease 3</fullName>
        <ecNumber evidence="4">3.4.24.55</ecNumber>
    </recommendedName>
    <alternativeName>
        <fullName evidence="13">Pitrilysin</fullName>
    </alternativeName>
    <alternativeName>
        <fullName evidence="12">Protease III</fullName>
    </alternativeName>
    <alternativeName>
        <fullName evidence="11">Protease pi</fullName>
    </alternativeName>
</protein>
<evidence type="ECO:0000256" key="7">
    <source>
        <dbReference type="ARBA" id="ARBA00022723"/>
    </source>
</evidence>
<evidence type="ECO:0000256" key="1">
    <source>
        <dbReference type="ARBA" id="ARBA00001947"/>
    </source>
</evidence>
<gene>
    <name evidence="19" type="ORF">HOP52_10480</name>
</gene>
<comment type="function">
    <text evidence="2">Endopeptidase that degrades small peptides of less than 7 kDa, such as glucagon and insulin.</text>
</comment>
<comment type="cofactor">
    <cofactor evidence="1">
        <name>Zn(2+)</name>
        <dbReference type="ChEBI" id="CHEBI:29105"/>
    </cofactor>
</comment>
<evidence type="ECO:0000256" key="2">
    <source>
        <dbReference type="ARBA" id="ARBA00002184"/>
    </source>
</evidence>
<organism evidence="19 20">
    <name type="scientific">Billgrantia campisalis</name>
    <dbReference type="NCBI Taxonomy" id="74661"/>
    <lineage>
        <taxon>Bacteria</taxon>
        <taxon>Pseudomonadati</taxon>
        <taxon>Pseudomonadota</taxon>
        <taxon>Gammaproteobacteria</taxon>
        <taxon>Oceanospirillales</taxon>
        <taxon>Halomonadaceae</taxon>
        <taxon>Billgrantia</taxon>
    </lineage>
</organism>
<evidence type="ECO:0000256" key="4">
    <source>
        <dbReference type="ARBA" id="ARBA00012449"/>
    </source>
</evidence>
<dbReference type="Proteomes" id="UP000814385">
    <property type="component" value="Unassembled WGS sequence"/>
</dbReference>
<evidence type="ECO:0000259" key="16">
    <source>
        <dbReference type="Pfam" id="PF05193"/>
    </source>
</evidence>
<evidence type="ECO:0000256" key="10">
    <source>
        <dbReference type="ARBA" id="ARBA00023049"/>
    </source>
</evidence>
<keyword evidence="10" id="KW-0482">Metalloprotease</keyword>
<feature type="domain" description="Peptidase M16 C-terminal" evidence="16">
    <location>
        <begin position="183"/>
        <end position="355"/>
    </location>
</feature>
<dbReference type="InterPro" id="IPR007863">
    <property type="entry name" value="Peptidase_M16_C"/>
</dbReference>
<feature type="domain" description="Peptidase M16 middle/third" evidence="17">
    <location>
        <begin position="365"/>
        <end position="613"/>
    </location>
</feature>
<keyword evidence="9" id="KW-0862">Zinc</keyword>
<dbReference type="Pfam" id="PF16187">
    <property type="entry name" value="Peptidase_M16_M"/>
    <property type="match status" value="1"/>
</dbReference>
<evidence type="ECO:0000313" key="19">
    <source>
        <dbReference type="EMBL" id="MCG6658180.1"/>
    </source>
</evidence>
<dbReference type="EMBL" id="JABFUC010000007">
    <property type="protein sequence ID" value="MCG6658180.1"/>
    <property type="molecule type" value="Genomic_DNA"/>
</dbReference>
<dbReference type="InterPro" id="IPR054734">
    <property type="entry name" value="PqqF-like_C_4"/>
</dbReference>
<evidence type="ECO:0000256" key="14">
    <source>
        <dbReference type="RuleBase" id="RU004447"/>
    </source>
</evidence>
<dbReference type="PROSITE" id="PS00143">
    <property type="entry name" value="INSULINASE"/>
    <property type="match status" value="1"/>
</dbReference>
<dbReference type="InterPro" id="IPR032632">
    <property type="entry name" value="Peptidase_M16_M"/>
</dbReference>
<evidence type="ECO:0000256" key="3">
    <source>
        <dbReference type="ARBA" id="ARBA00007261"/>
    </source>
</evidence>
<sequence>MIHTPPDHRQSRSLTLPSGLRVLLLSDPAADQAGAAMGVGAGSGDEPPECAGLAHLLEHMLFLGTEKYPAPDEFPRYVQGHGGRYNATTEYDLTRYFFEIPPDHLAGALDRFAQFFIAPSLSVAAIAQEREVIDAEYRARREDDEQRILGVIKQLLDPAHPASRFFAGNRDTLGAVPEALRRALLAFRERYYRAANLRLVVVGAAPLDALERQVGHCFEGIPGGAMPPPAACPPLIQPDSLPLQVELQPMHCCHELRLCFPVPAPRPEDYLQPWEYLGELLTCRGPGSLHGRLADRGWLTAIDASVLLQTRPQALFQIQLRLTANGMAHREAITAAVFTYLQRIGADGIAAWRHRERQTLAEQRFRHLATTSTIEFVKSLARQLHRYPVEEALRGPYRLDAFQPQVIADCLSHLTPRNLLALAVDPEATGDRISPWFPAPYRISGAPRHRDTWAEACRFTLSPPNPFILATPSGPPETSASSLPRLLHDSGRCRIWHQSLPGTRTELYVNLVLARDLDTRSGLVLTELLIAWLEQELAGELQQARAAGLRLTLERYHQGITLQASGFPGQFERLLQRLLRCLMHDPITVSRFDLARQVLQARWEAQRHDYSFRRLLQLPAVRLGHGFSEEERLAEMTTVAVESLQAFRHEWLHGAGFDCLMAGRLEPSQARHLAAVWEAALPSGDRPAVVRRQPVIAPLRAGHTYHYRLLATHPDSAVALYLPAPDASPLREACHRLLAPLLHDAFFQRLRVEQQLGYVVLARYLPLHERPGLILLVQSPSLSVAELQQRIGHFLLASEPSPVDIDPARFRHYRDGLLQSLRGQLRQPSQRAEQCWSSLTVGDTACQRPRQVLRAVADLTLEELQRFYQMQWLPLPWVWLHT</sequence>
<evidence type="ECO:0000256" key="11">
    <source>
        <dbReference type="ARBA" id="ARBA00029597"/>
    </source>
</evidence>
<feature type="domain" description="Peptidase M16 N-terminal" evidence="15">
    <location>
        <begin position="21"/>
        <end position="147"/>
    </location>
</feature>
<keyword evidence="8" id="KW-0378">Hydrolase</keyword>
<evidence type="ECO:0000256" key="8">
    <source>
        <dbReference type="ARBA" id="ARBA00022801"/>
    </source>
</evidence>
<comment type="similarity">
    <text evidence="3 14">Belongs to the peptidase M16 family.</text>
</comment>
<dbReference type="EC" id="3.4.24.55" evidence="4"/>
<feature type="domain" description="Coenzyme PQQ synthesis protein F-like C-terminal lobe" evidence="18">
    <location>
        <begin position="737"/>
        <end position="836"/>
    </location>
</feature>
<dbReference type="PANTHER" id="PTHR43690:SF18">
    <property type="entry name" value="INSULIN-DEGRADING ENZYME-RELATED"/>
    <property type="match status" value="1"/>
</dbReference>
<dbReference type="InterPro" id="IPR050626">
    <property type="entry name" value="Peptidase_M16"/>
</dbReference>
<dbReference type="InterPro" id="IPR011249">
    <property type="entry name" value="Metalloenz_LuxS/M16"/>
</dbReference>
<evidence type="ECO:0000259" key="18">
    <source>
        <dbReference type="Pfam" id="PF22456"/>
    </source>
</evidence>
<proteinExistence type="inferred from homology"/>
<evidence type="ECO:0000256" key="9">
    <source>
        <dbReference type="ARBA" id="ARBA00022833"/>
    </source>
</evidence>
<evidence type="ECO:0000313" key="20">
    <source>
        <dbReference type="Proteomes" id="UP000814385"/>
    </source>
</evidence>
<name>A0ABS9P8T2_9GAMM</name>
<dbReference type="PANTHER" id="PTHR43690">
    <property type="entry name" value="NARDILYSIN"/>
    <property type="match status" value="1"/>
</dbReference>
<dbReference type="Gene3D" id="3.30.830.10">
    <property type="entry name" value="Metalloenzyme, LuxS/M16 peptidase-like"/>
    <property type="match status" value="4"/>
</dbReference>
<keyword evidence="20" id="KW-1185">Reference proteome</keyword>
<keyword evidence="6" id="KW-0645">Protease</keyword>
<evidence type="ECO:0000256" key="5">
    <source>
        <dbReference type="ARBA" id="ARBA00017565"/>
    </source>
</evidence>
<dbReference type="RefSeq" id="WP_275298158.1">
    <property type="nucleotide sequence ID" value="NZ_JABFUC010000007.1"/>
</dbReference>
<evidence type="ECO:0000256" key="13">
    <source>
        <dbReference type="ARBA" id="ARBA00033450"/>
    </source>
</evidence>
<reference evidence="19 20" key="1">
    <citation type="submission" date="2020-05" db="EMBL/GenBank/DDBJ databases">
        <title>Comparative genomic analysis of denitrifying bacteria from Halomonas genus.</title>
        <authorList>
            <person name="Wang L."/>
            <person name="Shao Z."/>
        </authorList>
    </citation>
    <scope>NUCLEOTIDE SEQUENCE [LARGE SCALE GENOMIC DNA]</scope>
    <source>
        <strain evidence="19 20">A4</strain>
    </source>
</reference>
<evidence type="ECO:0000259" key="17">
    <source>
        <dbReference type="Pfam" id="PF16187"/>
    </source>
</evidence>
<evidence type="ECO:0000256" key="6">
    <source>
        <dbReference type="ARBA" id="ARBA00022670"/>
    </source>
</evidence>
<comment type="caution">
    <text evidence="19">The sequence shown here is derived from an EMBL/GenBank/DDBJ whole genome shotgun (WGS) entry which is preliminary data.</text>
</comment>
<dbReference type="Pfam" id="PF00675">
    <property type="entry name" value="Peptidase_M16"/>
    <property type="match status" value="1"/>
</dbReference>
<accession>A0ABS9P8T2</accession>
<dbReference type="SUPFAM" id="SSF63411">
    <property type="entry name" value="LuxS/MPP-like metallohydrolase"/>
    <property type="match status" value="4"/>
</dbReference>
<keyword evidence="7" id="KW-0479">Metal-binding</keyword>
<evidence type="ECO:0000256" key="12">
    <source>
        <dbReference type="ARBA" id="ARBA00031184"/>
    </source>
</evidence>
<dbReference type="InterPro" id="IPR001431">
    <property type="entry name" value="Pept_M16_Zn_BS"/>
</dbReference>
<dbReference type="Pfam" id="PF22456">
    <property type="entry name" value="PqqF-like_C_4"/>
    <property type="match status" value="1"/>
</dbReference>
<dbReference type="InterPro" id="IPR011765">
    <property type="entry name" value="Pept_M16_N"/>
</dbReference>